<dbReference type="InterPro" id="IPR000182">
    <property type="entry name" value="GNAT_dom"/>
</dbReference>
<organism evidence="4">
    <name type="scientific">Bradyrhizobium barranii subsp. barranii</name>
    <dbReference type="NCBI Taxonomy" id="2823807"/>
    <lineage>
        <taxon>Bacteria</taxon>
        <taxon>Pseudomonadati</taxon>
        <taxon>Pseudomonadota</taxon>
        <taxon>Alphaproteobacteria</taxon>
        <taxon>Hyphomicrobiales</taxon>
        <taxon>Nitrobacteraceae</taxon>
        <taxon>Bradyrhizobium</taxon>
        <taxon>Bradyrhizobium barranii</taxon>
    </lineage>
</organism>
<protein>
    <submittedName>
        <fullName evidence="4">GNAT family N-acetyltransferase</fullName>
    </submittedName>
</protein>
<dbReference type="InterPro" id="IPR050832">
    <property type="entry name" value="Bact_Acetyltransf"/>
</dbReference>
<dbReference type="PANTHER" id="PTHR43877">
    <property type="entry name" value="AMINOALKYLPHOSPHONATE N-ACETYLTRANSFERASE-RELATED-RELATED"/>
    <property type="match status" value="1"/>
</dbReference>
<reference evidence="4" key="1">
    <citation type="submission" date="2021-03" db="EMBL/GenBank/DDBJ databases">
        <title>Whole Genome Sequence of Bradyrhizobium sp. Strain 144S4.</title>
        <authorList>
            <person name="Bromfield E.S.P."/>
            <person name="Cloutier S."/>
        </authorList>
    </citation>
    <scope>NUCLEOTIDE SEQUENCE [LARGE SCALE GENOMIC DNA]</scope>
    <source>
        <strain evidence="4">144S4</strain>
    </source>
</reference>
<sequence>MRDGKLSFRAARHEDAETVFSITKASIAGLGGASYSRDQIENWMGERTSAFYEELIAKGRMTVCEHEGVVVGFVDAEPGEVTRLFILPEAAGVGLGRRLLKIGIAQARMGHSGPIRLEATINAEGFYQKCGFRSVGRGRFSHGLGGEPIEIVRMEFL</sequence>
<dbReference type="SUPFAM" id="SSF55729">
    <property type="entry name" value="Acyl-CoA N-acyltransferases (Nat)"/>
    <property type="match status" value="1"/>
</dbReference>
<feature type="domain" description="N-acetyltransferase" evidence="3">
    <location>
        <begin position="6"/>
        <end position="157"/>
    </location>
</feature>
<dbReference type="PANTHER" id="PTHR43877:SF2">
    <property type="entry name" value="AMINOALKYLPHOSPHONATE N-ACETYLTRANSFERASE-RELATED"/>
    <property type="match status" value="1"/>
</dbReference>
<accession>A0A939MHA7</accession>
<evidence type="ECO:0000256" key="1">
    <source>
        <dbReference type="ARBA" id="ARBA00022679"/>
    </source>
</evidence>
<dbReference type="Pfam" id="PF13673">
    <property type="entry name" value="Acetyltransf_10"/>
    <property type="match status" value="1"/>
</dbReference>
<evidence type="ECO:0000313" key="5">
    <source>
        <dbReference type="EMBL" id="UEM18392.1"/>
    </source>
</evidence>
<proteinExistence type="predicted"/>
<name>A0A939MHA7_9BRAD</name>
<dbReference type="EMBL" id="JAGEMI010000003">
    <property type="protein sequence ID" value="MBO1869098.1"/>
    <property type="molecule type" value="Genomic_DNA"/>
</dbReference>
<dbReference type="InterPro" id="IPR016181">
    <property type="entry name" value="Acyl_CoA_acyltransferase"/>
</dbReference>
<keyword evidence="2" id="KW-0012">Acyltransferase</keyword>
<dbReference type="PROSITE" id="PS51186">
    <property type="entry name" value="GNAT"/>
    <property type="match status" value="1"/>
</dbReference>
<geneLocation type="plasmid" evidence="5 6">
    <name>pBb144S4c</name>
</geneLocation>
<dbReference type="AlphaFoldDB" id="A0A939MHA7"/>
<evidence type="ECO:0000259" key="3">
    <source>
        <dbReference type="PROSITE" id="PS51186"/>
    </source>
</evidence>
<dbReference type="GO" id="GO:0016747">
    <property type="term" value="F:acyltransferase activity, transferring groups other than amino-acyl groups"/>
    <property type="evidence" value="ECO:0007669"/>
    <property type="project" value="InterPro"/>
</dbReference>
<dbReference type="KEGG" id="bban:J4G43_055040"/>
<keyword evidence="1" id="KW-0808">Transferase</keyword>
<dbReference type="EMBL" id="CP086139">
    <property type="protein sequence ID" value="UEM18392.1"/>
    <property type="molecule type" value="Genomic_DNA"/>
</dbReference>
<evidence type="ECO:0000256" key="2">
    <source>
        <dbReference type="ARBA" id="ARBA00023315"/>
    </source>
</evidence>
<evidence type="ECO:0000313" key="4">
    <source>
        <dbReference type="EMBL" id="MBO1869098.1"/>
    </source>
</evidence>
<gene>
    <name evidence="5" type="ORF">J4G43_055040</name>
    <name evidence="4" type="ORF">J4G43_52755</name>
</gene>
<dbReference type="Proteomes" id="UP000664702">
    <property type="component" value="Plasmid pBb144S4c"/>
</dbReference>
<dbReference type="CDD" id="cd04301">
    <property type="entry name" value="NAT_SF"/>
    <property type="match status" value="1"/>
</dbReference>
<keyword evidence="5" id="KW-0614">Plasmid</keyword>
<reference evidence="5 6" key="2">
    <citation type="journal article" date="2022" name="Int. J. Syst. Evol. Microbiol.">
        <title>Strains of Bradyrhizobium barranii sp. nov. associated with legumes native to Canada are symbionts of soybeans and belong to different subspecies (subsp. barranii subsp. nov. and subsp. apii subsp. nov.) and symbiovars (sv. glycinearum and sv. septentrionale).</title>
        <authorList>
            <person name="Bromfield E.S.P."/>
            <person name="Cloutier S."/>
            <person name="Wasai-Hara S."/>
            <person name="Minamisawa K."/>
        </authorList>
    </citation>
    <scope>NUCLEOTIDE SEQUENCE [LARGE SCALE GENOMIC DNA]</scope>
    <source>
        <strain evidence="5 6">144S4</strain>
        <plasmid evidence="6">pBb144S4c</plasmid>
    </source>
</reference>
<evidence type="ECO:0000313" key="6">
    <source>
        <dbReference type="Proteomes" id="UP000664702"/>
    </source>
</evidence>
<dbReference type="Gene3D" id="3.40.630.30">
    <property type="match status" value="1"/>
</dbReference>